<evidence type="ECO:0000313" key="14">
    <source>
        <dbReference type="EMBL" id="SHF91541.1"/>
    </source>
</evidence>
<evidence type="ECO:0000256" key="1">
    <source>
        <dbReference type="ARBA" id="ARBA00004571"/>
    </source>
</evidence>
<dbReference type="GO" id="GO:0044718">
    <property type="term" value="P:siderophore transmembrane transport"/>
    <property type="evidence" value="ECO:0007669"/>
    <property type="project" value="TreeGrafter"/>
</dbReference>
<dbReference type="GO" id="GO:0009279">
    <property type="term" value="C:cell outer membrane"/>
    <property type="evidence" value="ECO:0007669"/>
    <property type="project" value="UniProtKB-SubCell"/>
</dbReference>
<proteinExistence type="inferred from homology"/>
<protein>
    <submittedName>
        <fullName evidence="14">Hemoglobin/transferrin/lactoferrin receptor protein</fullName>
    </submittedName>
</protein>
<dbReference type="Gene3D" id="2.40.170.20">
    <property type="entry name" value="TonB-dependent receptor, beta-barrel domain"/>
    <property type="match status" value="1"/>
</dbReference>
<accession>A0A1M5FK72</accession>
<keyword evidence="15" id="KW-1185">Reference proteome</keyword>
<evidence type="ECO:0000259" key="12">
    <source>
        <dbReference type="Pfam" id="PF00593"/>
    </source>
</evidence>
<dbReference type="PANTHER" id="PTHR30069">
    <property type="entry name" value="TONB-DEPENDENT OUTER MEMBRANE RECEPTOR"/>
    <property type="match status" value="1"/>
</dbReference>
<dbReference type="InterPro" id="IPR000531">
    <property type="entry name" value="Beta-barrel_TonB"/>
</dbReference>
<dbReference type="Gene3D" id="2.170.130.10">
    <property type="entry name" value="TonB-dependent receptor, plug domain"/>
    <property type="match status" value="1"/>
</dbReference>
<evidence type="ECO:0000256" key="4">
    <source>
        <dbReference type="ARBA" id="ARBA00022692"/>
    </source>
</evidence>
<name>A0A1M5FK72_9BACT</name>
<keyword evidence="7 10" id="KW-0472">Membrane</keyword>
<evidence type="ECO:0000256" key="10">
    <source>
        <dbReference type="PROSITE-ProRule" id="PRU01360"/>
    </source>
</evidence>
<dbReference type="Pfam" id="PF00593">
    <property type="entry name" value="TonB_dep_Rec_b-barrel"/>
    <property type="match status" value="1"/>
</dbReference>
<evidence type="ECO:0000256" key="7">
    <source>
        <dbReference type="ARBA" id="ARBA00023136"/>
    </source>
</evidence>
<organism evidence="14 15">
    <name type="scientific">Cnuella takakiae</name>
    <dbReference type="NCBI Taxonomy" id="1302690"/>
    <lineage>
        <taxon>Bacteria</taxon>
        <taxon>Pseudomonadati</taxon>
        <taxon>Bacteroidota</taxon>
        <taxon>Chitinophagia</taxon>
        <taxon>Chitinophagales</taxon>
        <taxon>Chitinophagaceae</taxon>
        <taxon>Cnuella</taxon>
    </lineage>
</organism>
<evidence type="ECO:0000259" key="13">
    <source>
        <dbReference type="Pfam" id="PF07715"/>
    </source>
</evidence>
<dbReference type="SUPFAM" id="SSF56935">
    <property type="entry name" value="Porins"/>
    <property type="match status" value="1"/>
</dbReference>
<feature type="domain" description="TonB-dependent receptor plug" evidence="13">
    <location>
        <begin position="60"/>
        <end position="164"/>
    </location>
</feature>
<dbReference type="Proteomes" id="UP000184368">
    <property type="component" value="Unassembled WGS sequence"/>
</dbReference>
<evidence type="ECO:0000256" key="2">
    <source>
        <dbReference type="ARBA" id="ARBA00022448"/>
    </source>
</evidence>
<reference evidence="14 15" key="1">
    <citation type="submission" date="2016-11" db="EMBL/GenBank/DDBJ databases">
        <authorList>
            <person name="Jaros S."/>
            <person name="Januszkiewicz K."/>
            <person name="Wedrychowicz H."/>
        </authorList>
    </citation>
    <scope>NUCLEOTIDE SEQUENCE [LARGE SCALE GENOMIC DNA]</scope>
    <source>
        <strain evidence="14 15">DSM 26897</strain>
    </source>
</reference>
<dbReference type="GO" id="GO:0015344">
    <property type="term" value="F:siderophore uptake transmembrane transporter activity"/>
    <property type="evidence" value="ECO:0007669"/>
    <property type="project" value="TreeGrafter"/>
</dbReference>
<keyword evidence="4 10" id="KW-0812">Transmembrane</keyword>
<dbReference type="Pfam" id="PF07715">
    <property type="entry name" value="Plug"/>
    <property type="match status" value="1"/>
</dbReference>
<dbReference type="STRING" id="1302690.BUE76_19055"/>
<evidence type="ECO:0000256" key="6">
    <source>
        <dbReference type="ARBA" id="ARBA00023077"/>
    </source>
</evidence>
<keyword evidence="3 10" id="KW-1134">Transmembrane beta strand</keyword>
<evidence type="ECO:0000256" key="8">
    <source>
        <dbReference type="ARBA" id="ARBA00023170"/>
    </source>
</evidence>
<keyword evidence="6 11" id="KW-0798">TonB box</keyword>
<keyword evidence="9 10" id="KW-0998">Cell outer membrane</keyword>
<comment type="similarity">
    <text evidence="10 11">Belongs to the TonB-dependent receptor family.</text>
</comment>
<feature type="domain" description="TonB-dependent receptor-like beta-barrel" evidence="12">
    <location>
        <begin position="287"/>
        <end position="719"/>
    </location>
</feature>
<comment type="subcellular location">
    <subcellularLocation>
        <location evidence="1 10">Cell outer membrane</location>
        <topology evidence="1 10">Multi-pass membrane protein</topology>
    </subcellularLocation>
</comment>
<dbReference type="InterPro" id="IPR039426">
    <property type="entry name" value="TonB-dep_rcpt-like"/>
</dbReference>
<dbReference type="EMBL" id="FQUO01000014">
    <property type="protein sequence ID" value="SHF91541.1"/>
    <property type="molecule type" value="Genomic_DNA"/>
</dbReference>
<evidence type="ECO:0000256" key="11">
    <source>
        <dbReference type="RuleBase" id="RU003357"/>
    </source>
</evidence>
<dbReference type="PROSITE" id="PS52016">
    <property type="entry name" value="TONB_DEPENDENT_REC_3"/>
    <property type="match status" value="1"/>
</dbReference>
<dbReference type="InterPro" id="IPR012910">
    <property type="entry name" value="Plug_dom"/>
</dbReference>
<evidence type="ECO:0000256" key="3">
    <source>
        <dbReference type="ARBA" id="ARBA00022452"/>
    </source>
</evidence>
<evidence type="ECO:0000256" key="5">
    <source>
        <dbReference type="ARBA" id="ARBA00022729"/>
    </source>
</evidence>
<keyword evidence="8 14" id="KW-0675">Receptor</keyword>
<dbReference type="CDD" id="cd01347">
    <property type="entry name" value="ligand_gated_channel"/>
    <property type="match status" value="1"/>
</dbReference>
<evidence type="ECO:0000256" key="9">
    <source>
        <dbReference type="ARBA" id="ARBA00023237"/>
    </source>
</evidence>
<evidence type="ECO:0000313" key="15">
    <source>
        <dbReference type="Proteomes" id="UP000184368"/>
    </source>
</evidence>
<dbReference type="InterPro" id="IPR036942">
    <property type="entry name" value="Beta-barrel_TonB_sf"/>
</dbReference>
<gene>
    <name evidence="14" type="ORF">SAMN05444008_11430</name>
</gene>
<dbReference type="InterPro" id="IPR037066">
    <property type="entry name" value="Plug_dom_sf"/>
</dbReference>
<dbReference type="PANTHER" id="PTHR30069:SF29">
    <property type="entry name" value="HEMOGLOBIN AND HEMOGLOBIN-HAPTOGLOBIN-BINDING PROTEIN 1-RELATED"/>
    <property type="match status" value="1"/>
</dbReference>
<keyword evidence="5" id="KW-0732">Signal</keyword>
<dbReference type="AlphaFoldDB" id="A0A1M5FK72"/>
<sequence length="746" mass="83938">MLPLVQCSLYFIVSIYMKYIAGLCLALGLLQDTYAQNDTTRNMDEVVLYSNKFAERKKYIVQKVDLITAQRIAEVNAPTMAELLQNSGQVFVQKSQMGGGSPVLRGFEASRILLVVDGIRMNNAIYRAGHHQYLITVDQNMLDRVEVLYGPASTLYGSDALGGAVLMRTRQPQLSVSGKTSFNANTLIRYGSAANERTVHTDFNVGGRKWAWLQSYTVSDFGDLRMGDHYPDKYPNFGRRSQYITRIGGIDSIVKNSDDRIQRNSAYRQWDLMQKLLFRPSERVNHTLNLQWSSSTDIPRYDRLQDVRNGALRWAQWYYGPQERGLAAYELNVAKLGFFDNLRLNASYQHIEESRHQRAYRSNNLDNRLEEVNVGNFTLDGKKFWQQHELTLGLDAQLNGVNSKANRTDIATGVRTKLDARYPDGQNTMNYYGAYAQHLWKLGGGKWVINDGLRLQAVSLRSQINDNSFFNLPFNSIEQDNLALTGNIGAAYTPRAGSRITASLASGFRSPNVDDLVRIFESGNNQLIVPNKDIDPEYTYTADLGFAQQLGSAVKIEANGFYTWFRNAIALAPFSLNGQSQVQYNGALVPVFANQNVNKAYLYGAQASVTADFTQALSFFSTLTYTYGRLQQPGKSETPLDHIPPVYGRTSIRYAAAKWKAEAFALYNGWKKIRDYNSSGEDNQQYATPEGMPSWYTLNLNASWSPVSFVTLQAGVENILDRNYRVFASGFSAPGRNVVVSVRVKI</sequence>
<keyword evidence="2 10" id="KW-0813">Transport</keyword>